<accession>A0ABT1SRC5</accession>
<proteinExistence type="predicted"/>
<dbReference type="PANTHER" id="PTHR47505">
    <property type="entry name" value="DNA UTILIZATION PROTEIN YHGH"/>
    <property type="match status" value="1"/>
</dbReference>
<evidence type="ECO:0000259" key="1">
    <source>
        <dbReference type="Pfam" id="PF18912"/>
    </source>
</evidence>
<evidence type="ECO:0000313" key="3">
    <source>
        <dbReference type="Proteomes" id="UP001206692"/>
    </source>
</evidence>
<reference evidence="2 3" key="1">
    <citation type="submission" date="2022-06" db="EMBL/GenBank/DDBJ databases">
        <title>Isolation of gut microbiota from human fecal samples.</title>
        <authorList>
            <person name="Pamer E.G."/>
            <person name="Barat B."/>
            <person name="Waligurski E."/>
            <person name="Medina S."/>
            <person name="Paddock L."/>
            <person name="Mostad J."/>
        </authorList>
    </citation>
    <scope>NUCLEOTIDE SEQUENCE [LARGE SCALE GENOMIC DNA]</scope>
    <source>
        <strain evidence="2 3">DFI.1.1</strain>
    </source>
</reference>
<evidence type="ECO:0000313" key="2">
    <source>
        <dbReference type="EMBL" id="MCQ5342428.1"/>
    </source>
</evidence>
<sequence length="195" mass="22705">MSLFSAIANLFYPPTCPACGVLMKRDGDWCPSCLARVWHPRRINRSQQLKAIDACYCLADYDGAMRQLLHAIKYGGKQGKCRACRVFLERFPWPERLNAIDMVVPVPLAPEKLKSRGFNQVEGLFKEWADDHYRWADILQRLRPTKAQWHLPRSQRSENVHRAFGLRETADVRGKHILLVEQRCLRLIQNFKRCA</sequence>
<protein>
    <submittedName>
        <fullName evidence="2">Double zinc ribbon domain-containing protein</fullName>
    </submittedName>
</protein>
<name>A0ABT1SRC5_9FIRM</name>
<dbReference type="InterPro" id="IPR044005">
    <property type="entry name" value="DZR_2"/>
</dbReference>
<dbReference type="SUPFAM" id="SSF53271">
    <property type="entry name" value="PRTase-like"/>
    <property type="match status" value="1"/>
</dbReference>
<feature type="domain" description="Double zinc ribbon" evidence="1">
    <location>
        <begin position="8"/>
        <end position="38"/>
    </location>
</feature>
<dbReference type="Pfam" id="PF18912">
    <property type="entry name" value="DZR_2"/>
    <property type="match status" value="1"/>
</dbReference>
<keyword evidence="3" id="KW-1185">Reference proteome</keyword>
<dbReference type="PANTHER" id="PTHR47505:SF1">
    <property type="entry name" value="DNA UTILIZATION PROTEIN YHGH"/>
    <property type="match status" value="1"/>
</dbReference>
<dbReference type="EMBL" id="JANGEW010000007">
    <property type="protein sequence ID" value="MCQ5342428.1"/>
    <property type="molecule type" value="Genomic_DNA"/>
</dbReference>
<dbReference type="RefSeq" id="WP_154254483.1">
    <property type="nucleotide sequence ID" value="NZ_JAJCIO010000004.1"/>
</dbReference>
<organism evidence="2 3">
    <name type="scientific">Megasphaera massiliensis</name>
    <dbReference type="NCBI Taxonomy" id="1232428"/>
    <lineage>
        <taxon>Bacteria</taxon>
        <taxon>Bacillati</taxon>
        <taxon>Bacillota</taxon>
        <taxon>Negativicutes</taxon>
        <taxon>Veillonellales</taxon>
        <taxon>Veillonellaceae</taxon>
        <taxon>Megasphaera</taxon>
    </lineage>
</organism>
<gene>
    <name evidence="2" type="ORF">NE675_05175</name>
</gene>
<dbReference type="InterPro" id="IPR051910">
    <property type="entry name" value="ComF/GntX_DNA_util-trans"/>
</dbReference>
<dbReference type="Proteomes" id="UP001206692">
    <property type="component" value="Unassembled WGS sequence"/>
</dbReference>
<dbReference type="InterPro" id="IPR029057">
    <property type="entry name" value="PRTase-like"/>
</dbReference>
<comment type="caution">
    <text evidence="2">The sequence shown here is derived from an EMBL/GenBank/DDBJ whole genome shotgun (WGS) entry which is preliminary data.</text>
</comment>